<evidence type="ECO:0000259" key="8">
    <source>
        <dbReference type="PROSITE" id="PS50931"/>
    </source>
</evidence>
<evidence type="ECO:0000256" key="4">
    <source>
        <dbReference type="ARBA" id="ARBA00023159"/>
    </source>
</evidence>
<evidence type="ECO:0000256" key="5">
    <source>
        <dbReference type="ARBA" id="ARBA00023163"/>
    </source>
</evidence>
<keyword evidence="5" id="KW-0804">Transcription</keyword>
<evidence type="ECO:0000313" key="9">
    <source>
        <dbReference type="EMBL" id="ORX03379.1"/>
    </source>
</evidence>
<name>A0A1X2EIT6_9MYCO</name>
<reference evidence="9 10" key="1">
    <citation type="submission" date="2016-01" db="EMBL/GenBank/DDBJ databases">
        <title>The new phylogeny of the genus Mycobacterium.</title>
        <authorList>
            <person name="Tarcisio F."/>
            <person name="Conor M."/>
            <person name="Antonella G."/>
            <person name="Elisabetta G."/>
            <person name="Giulia F.S."/>
            <person name="Sara T."/>
            <person name="Anna F."/>
            <person name="Clotilde B."/>
            <person name="Roberto B."/>
            <person name="Veronica D.S."/>
            <person name="Fabio R."/>
            <person name="Monica P."/>
            <person name="Olivier J."/>
            <person name="Enrico T."/>
            <person name="Nicola S."/>
        </authorList>
    </citation>
    <scope>NUCLEOTIDE SEQUENCE [LARGE SCALE GENOMIC DNA]</scope>
    <source>
        <strain evidence="9 10">DSM 44153</strain>
    </source>
</reference>
<comment type="caution">
    <text evidence="9">The sequence shown here is derived from an EMBL/GenBank/DDBJ whole genome shotgun (WGS) entry which is preliminary data.</text>
</comment>
<dbReference type="OrthoDB" id="3176554at2"/>
<accession>A0A1X2EIT6</accession>
<evidence type="ECO:0000256" key="7">
    <source>
        <dbReference type="ARBA" id="ARBA00056658"/>
    </source>
</evidence>
<dbReference type="InterPro" id="IPR000847">
    <property type="entry name" value="LysR_HTH_N"/>
</dbReference>
<evidence type="ECO:0000256" key="2">
    <source>
        <dbReference type="ARBA" id="ARBA00023015"/>
    </source>
</evidence>
<dbReference type="Gene3D" id="1.10.10.10">
    <property type="entry name" value="Winged helix-like DNA-binding domain superfamily/Winged helix DNA-binding domain"/>
    <property type="match status" value="1"/>
</dbReference>
<dbReference type="InterPro" id="IPR005119">
    <property type="entry name" value="LysR_subst-bd"/>
</dbReference>
<dbReference type="Pfam" id="PF00126">
    <property type="entry name" value="HTH_1"/>
    <property type="match status" value="1"/>
</dbReference>
<dbReference type="AlphaFoldDB" id="A0A1X2EIT6"/>
<protein>
    <recommendedName>
        <fullName evidence="6">Probable hydrogen peroxide-inducible genes activator</fullName>
    </recommendedName>
</protein>
<comment type="similarity">
    <text evidence="1">Belongs to the LysR transcriptional regulatory family.</text>
</comment>
<dbReference type="GO" id="GO:0032993">
    <property type="term" value="C:protein-DNA complex"/>
    <property type="evidence" value="ECO:0007669"/>
    <property type="project" value="TreeGrafter"/>
</dbReference>
<sequence>MATALPSGAPDLRRLGYFVAVAEAGGFTAAATRLHLSQQALSSAIRQLEKEIGADLLARSGRRVSLTDAGRTLFDEGRILLAAADTVARHTRAAAAPPPDTFLIGHSPAISSADVYTLLAPTIASFPDTSFTVMQLFPDRLIDGVHDGSLQLGLRRGVAAQERLATATAGYDRMRVALRSEHPLAGRALIDVADLADTPIALWAPPGSSFYSDFLVNACRRAGFEPRYRVSRVQGCPPEAAALTENAAAFVTGPAGSALDGAVTVVDLAGPLLVPVQALWQPHTRSAVRDRILHQPVTGGTPPPPR</sequence>
<dbReference type="PANTHER" id="PTHR30346:SF28">
    <property type="entry name" value="HTH-TYPE TRANSCRIPTIONAL REGULATOR CYNR"/>
    <property type="match status" value="1"/>
</dbReference>
<gene>
    <name evidence="9" type="ORF">AWC30_10840</name>
</gene>
<dbReference type="Proteomes" id="UP000193090">
    <property type="component" value="Unassembled WGS sequence"/>
</dbReference>
<comment type="function">
    <text evidence="7">Required for the induction the katG gene for catalase. Involved in the response to hydrogen peroxide.</text>
</comment>
<keyword evidence="10" id="KW-1185">Reference proteome</keyword>
<dbReference type="GO" id="GO:0003677">
    <property type="term" value="F:DNA binding"/>
    <property type="evidence" value="ECO:0007669"/>
    <property type="project" value="UniProtKB-KW"/>
</dbReference>
<keyword evidence="2" id="KW-0805">Transcription regulation</keyword>
<evidence type="ECO:0000256" key="1">
    <source>
        <dbReference type="ARBA" id="ARBA00009437"/>
    </source>
</evidence>
<proteinExistence type="inferred from homology"/>
<dbReference type="Pfam" id="PF03466">
    <property type="entry name" value="LysR_substrate"/>
    <property type="match status" value="1"/>
</dbReference>
<dbReference type="Gene3D" id="3.40.190.290">
    <property type="match status" value="1"/>
</dbReference>
<dbReference type="SUPFAM" id="SSF53850">
    <property type="entry name" value="Periplasmic binding protein-like II"/>
    <property type="match status" value="1"/>
</dbReference>
<keyword evidence="4" id="KW-0010">Activator</keyword>
<dbReference type="FunFam" id="1.10.10.10:FF:000001">
    <property type="entry name" value="LysR family transcriptional regulator"/>
    <property type="match status" value="1"/>
</dbReference>
<evidence type="ECO:0000313" key="10">
    <source>
        <dbReference type="Proteomes" id="UP000193090"/>
    </source>
</evidence>
<dbReference type="PANTHER" id="PTHR30346">
    <property type="entry name" value="TRANSCRIPTIONAL DUAL REGULATOR HCAR-RELATED"/>
    <property type="match status" value="1"/>
</dbReference>
<dbReference type="GO" id="GO:0003700">
    <property type="term" value="F:DNA-binding transcription factor activity"/>
    <property type="evidence" value="ECO:0007669"/>
    <property type="project" value="InterPro"/>
</dbReference>
<dbReference type="PROSITE" id="PS50931">
    <property type="entry name" value="HTH_LYSR"/>
    <property type="match status" value="1"/>
</dbReference>
<dbReference type="RefSeq" id="WP_085110170.1">
    <property type="nucleotide sequence ID" value="NZ_JACKSN010000079.1"/>
</dbReference>
<dbReference type="InterPro" id="IPR036390">
    <property type="entry name" value="WH_DNA-bd_sf"/>
</dbReference>
<dbReference type="InterPro" id="IPR036388">
    <property type="entry name" value="WH-like_DNA-bd_sf"/>
</dbReference>
<dbReference type="SUPFAM" id="SSF46785">
    <property type="entry name" value="Winged helix' DNA-binding domain"/>
    <property type="match status" value="1"/>
</dbReference>
<evidence type="ECO:0000256" key="3">
    <source>
        <dbReference type="ARBA" id="ARBA00023125"/>
    </source>
</evidence>
<dbReference type="STRING" id="1798.AWC30_10840"/>
<dbReference type="PRINTS" id="PR00039">
    <property type="entry name" value="HTHLYSR"/>
</dbReference>
<keyword evidence="3" id="KW-0238">DNA-binding</keyword>
<feature type="domain" description="HTH lysR-type" evidence="8">
    <location>
        <begin position="10"/>
        <end position="67"/>
    </location>
</feature>
<dbReference type="EMBL" id="LQPZ01000028">
    <property type="protein sequence ID" value="ORX03379.1"/>
    <property type="molecule type" value="Genomic_DNA"/>
</dbReference>
<organism evidence="9 10">
    <name type="scientific">Mycolicibacillus trivialis</name>
    <dbReference type="NCBI Taxonomy" id="1798"/>
    <lineage>
        <taxon>Bacteria</taxon>
        <taxon>Bacillati</taxon>
        <taxon>Actinomycetota</taxon>
        <taxon>Actinomycetes</taxon>
        <taxon>Mycobacteriales</taxon>
        <taxon>Mycobacteriaceae</taxon>
        <taxon>Mycolicibacillus</taxon>
    </lineage>
</organism>
<evidence type="ECO:0000256" key="6">
    <source>
        <dbReference type="ARBA" id="ARBA00040885"/>
    </source>
</evidence>